<dbReference type="InterPro" id="IPR029033">
    <property type="entry name" value="His_PPase_superfam"/>
</dbReference>
<evidence type="ECO:0000313" key="3">
    <source>
        <dbReference type="EMBL" id="HED11514.1"/>
    </source>
</evidence>
<accession>A0A7V1LNZ4</accession>
<dbReference type="InterPro" id="IPR050275">
    <property type="entry name" value="PGM_Phosphatase"/>
</dbReference>
<gene>
    <name evidence="3" type="primary">cobC</name>
    <name evidence="3" type="ORF">ENJ10_12555</name>
</gene>
<dbReference type="InterPro" id="IPR017578">
    <property type="entry name" value="Ribazole_CobC"/>
</dbReference>
<feature type="site" description="Transition state stabilizer" evidence="2">
    <location>
        <position position="143"/>
    </location>
</feature>
<dbReference type="InterPro" id="IPR013078">
    <property type="entry name" value="His_Pase_superF_clade-1"/>
</dbReference>
<dbReference type="SUPFAM" id="SSF53254">
    <property type="entry name" value="Phosphoglycerate mutase-like"/>
    <property type="match status" value="1"/>
</dbReference>
<dbReference type="EC" id="3.1.3.73" evidence="1"/>
<evidence type="ECO:0000256" key="1">
    <source>
        <dbReference type="NCBIfam" id="TIGR03162"/>
    </source>
</evidence>
<dbReference type="GO" id="GO:0043755">
    <property type="term" value="F:alpha-ribazole phosphatase activity"/>
    <property type="evidence" value="ECO:0007669"/>
    <property type="project" value="UniProtKB-UniRule"/>
</dbReference>
<protein>
    <recommendedName>
        <fullName evidence="1">Alpha-ribazole phosphatase</fullName>
        <ecNumber evidence="1">3.1.3.73</ecNumber>
    </recommendedName>
</protein>
<dbReference type="EMBL" id="DRLD01000352">
    <property type="protein sequence ID" value="HED11514.1"/>
    <property type="molecule type" value="Genomic_DNA"/>
</dbReference>
<dbReference type="PANTHER" id="PTHR48100">
    <property type="entry name" value="BROAD-SPECIFICITY PHOSPHATASE YOR283W-RELATED"/>
    <property type="match status" value="1"/>
</dbReference>
<sequence>MTEIYFLRHTTPDIELVYCYGQSDIGLKESFEREARRTRAQLPEDLSPYKVYSSPLQRCYRLAQKLKQPVIRDDRLKEIYFGRWEMLRWEEIENDPLYKEWRADFAHIPAPQGESFRDMADRMEAFYKDLLAGEEEKFIVVSHGGAIRALLARLIEMPLKNMFQLNIDFGGVTLIEAGASNVKIKFLNR</sequence>
<dbReference type="AlphaFoldDB" id="A0A7V1LNZ4"/>
<dbReference type="GO" id="GO:0005737">
    <property type="term" value="C:cytoplasm"/>
    <property type="evidence" value="ECO:0007669"/>
    <property type="project" value="TreeGrafter"/>
</dbReference>
<dbReference type="Gene3D" id="3.40.50.1240">
    <property type="entry name" value="Phosphoglycerate mutase-like"/>
    <property type="match status" value="1"/>
</dbReference>
<dbReference type="Pfam" id="PF00300">
    <property type="entry name" value="His_Phos_1"/>
    <property type="match status" value="1"/>
</dbReference>
<name>A0A7V1LNZ4_CALAY</name>
<comment type="caution">
    <text evidence="3">The sequence shown here is derived from an EMBL/GenBank/DDBJ whole genome shotgun (WGS) entry which is preliminary data.</text>
</comment>
<dbReference type="SMART" id="SM00855">
    <property type="entry name" value="PGAM"/>
    <property type="match status" value="1"/>
</dbReference>
<proteinExistence type="predicted"/>
<dbReference type="NCBIfam" id="TIGR03162">
    <property type="entry name" value="ribazole_cobC"/>
    <property type="match status" value="1"/>
</dbReference>
<dbReference type="PANTHER" id="PTHR48100:SF1">
    <property type="entry name" value="HISTIDINE PHOSPHATASE FAMILY PROTEIN-RELATED"/>
    <property type="match status" value="1"/>
</dbReference>
<evidence type="ECO:0000256" key="2">
    <source>
        <dbReference type="PIRSR" id="PIRSR613078-3"/>
    </source>
</evidence>
<dbReference type="CDD" id="cd07067">
    <property type="entry name" value="HP_PGM_like"/>
    <property type="match status" value="1"/>
</dbReference>
<reference evidence="3" key="1">
    <citation type="journal article" date="2020" name="mSystems">
        <title>Genome- and Community-Level Interaction Insights into Carbon Utilization and Element Cycling Functions of Hydrothermarchaeota in Hydrothermal Sediment.</title>
        <authorList>
            <person name="Zhou Z."/>
            <person name="Liu Y."/>
            <person name="Xu W."/>
            <person name="Pan J."/>
            <person name="Luo Z.H."/>
            <person name="Li M."/>
        </authorList>
    </citation>
    <scope>NUCLEOTIDE SEQUENCE [LARGE SCALE GENOMIC DNA]</scope>
    <source>
        <strain evidence="3">HyVt-456</strain>
    </source>
</reference>
<dbReference type="GO" id="GO:0009236">
    <property type="term" value="P:cobalamin biosynthetic process"/>
    <property type="evidence" value="ECO:0007669"/>
    <property type="project" value="UniProtKB-UniRule"/>
</dbReference>
<dbReference type="Proteomes" id="UP000886005">
    <property type="component" value="Unassembled WGS sequence"/>
</dbReference>
<organism evidence="3">
    <name type="scientific">Caldithrix abyssi</name>
    <dbReference type="NCBI Taxonomy" id="187145"/>
    <lineage>
        <taxon>Bacteria</taxon>
        <taxon>Pseudomonadati</taxon>
        <taxon>Calditrichota</taxon>
        <taxon>Calditrichia</taxon>
        <taxon>Calditrichales</taxon>
        <taxon>Calditrichaceae</taxon>
        <taxon>Caldithrix</taxon>
    </lineage>
</organism>